<evidence type="ECO:0000313" key="4">
    <source>
        <dbReference type="EMBL" id="WZH42225.1"/>
    </source>
</evidence>
<dbReference type="PROSITE" id="PS00463">
    <property type="entry name" value="ZN2_CY6_FUNGAL_1"/>
    <property type="match status" value="1"/>
</dbReference>
<feature type="domain" description="Zn(2)-C6 fungal-type" evidence="3">
    <location>
        <begin position="19"/>
        <end position="49"/>
    </location>
</feature>
<dbReference type="Pfam" id="PF11951">
    <property type="entry name" value="Fungal_trans_2"/>
    <property type="match status" value="1"/>
</dbReference>
<dbReference type="InterPro" id="IPR036864">
    <property type="entry name" value="Zn2-C6_fun-type_DNA-bd_sf"/>
</dbReference>
<dbReference type="PANTHER" id="PTHR37534">
    <property type="entry name" value="TRANSCRIPTIONAL ACTIVATOR PROTEIN UGA3"/>
    <property type="match status" value="1"/>
</dbReference>
<comment type="subcellular location">
    <subcellularLocation>
        <location evidence="1">Nucleus</location>
    </subcellularLocation>
</comment>
<proteinExistence type="predicted"/>
<organism evidence="4 5">
    <name type="scientific">Fusarium acuminatum</name>
    <dbReference type="NCBI Taxonomy" id="5515"/>
    <lineage>
        <taxon>Eukaryota</taxon>
        <taxon>Fungi</taxon>
        <taxon>Dikarya</taxon>
        <taxon>Ascomycota</taxon>
        <taxon>Pezizomycotina</taxon>
        <taxon>Sordariomycetes</taxon>
        <taxon>Hypocreomycetidae</taxon>
        <taxon>Hypocreales</taxon>
        <taxon>Nectriaceae</taxon>
        <taxon>Fusarium</taxon>
        <taxon>Fusarium tricinctum species complex</taxon>
    </lineage>
</organism>
<dbReference type="Gene3D" id="4.10.240.10">
    <property type="entry name" value="Zn(2)-C6 fungal-type DNA-binding domain"/>
    <property type="match status" value="1"/>
</dbReference>
<dbReference type="Proteomes" id="UP001489902">
    <property type="component" value="Chromosome 2"/>
</dbReference>
<evidence type="ECO:0000313" key="5">
    <source>
        <dbReference type="Proteomes" id="UP001489902"/>
    </source>
</evidence>
<sequence length="511" mass="58773">MTETIANTALRRKLRAKTGCFTCRQRRKKCDEKSPICDLCNLSGRECIWPSADDMLDRRNAHHCASRHQIRRAKDKPQQLENDTNDCSILALNNITVQRAVPSDRQRREATDSICPMDLSLQAGLTHSVSTNHLELCISQHFSGKYFPLLLLPDCYRGFHDGWLTEIQQLMLAHKSLYYSVLACAASHMFLGDSVWEMHYIALSYYSQGVNELSVLLRNVSEYENHDALLMSVMLLYLCGYLELGIQSDVVKHVNAATHIIALRLFNRPTGIQRLFDKVALESVIYQQFLLTTGLWSEATQDRHRFDPDFWNRVEKLVDRSTLLPGASRNLESPILGVPLSLFRITVILRECYRPGININPEILKKTQRDVRTWESQLRNQDVESVHNAPEVSMLRGSTTRDETVLYALTASLLLEQLKNAQRGKKIPTSVSRDKWQIRMFLGILKRQVNRTKWAKSYAGTWPVYTLGLFLAEGDDRQIVVEDLERSWEVTKITTALRYHCDLESIWDSKT</sequence>
<evidence type="ECO:0000256" key="2">
    <source>
        <dbReference type="ARBA" id="ARBA00023242"/>
    </source>
</evidence>
<dbReference type="Pfam" id="PF00172">
    <property type="entry name" value="Zn_clus"/>
    <property type="match status" value="1"/>
</dbReference>
<dbReference type="PANTHER" id="PTHR37534:SF46">
    <property type="entry name" value="ZN(II)2CYS6 TRANSCRIPTION FACTOR (EUROFUNG)"/>
    <property type="match status" value="1"/>
</dbReference>
<keyword evidence="5" id="KW-1185">Reference proteome</keyword>
<evidence type="ECO:0000259" key="3">
    <source>
        <dbReference type="PROSITE" id="PS50048"/>
    </source>
</evidence>
<name>A0ABZ2WPP5_9HYPO</name>
<gene>
    <name evidence="4" type="ORF">QYS62_003215</name>
</gene>
<dbReference type="CDD" id="cd00067">
    <property type="entry name" value="GAL4"/>
    <property type="match status" value="1"/>
</dbReference>
<evidence type="ECO:0000256" key="1">
    <source>
        <dbReference type="ARBA" id="ARBA00004123"/>
    </source>
</evidence>
<reference evidence="4 5" key="1">
    <citation type="submission" date="2024-04" db="EMBL/GenBank/DDBJ databases">
        <title>Complete genome sequence of Fusarium acuminatum.</title>
        <authorList>
            <person name="Lan B."/>
        </authorList>
    </citation>
    <scope>NUCLEOTIDE SEQUENCE [LARGE SCALE GENOMIC DNA]</scope>
    <source>
        <strain evidence="4">1A</strain>
    </source>
</reference>
<dbReference type="PROSITE" id="PS50048">
    <property type="entry name" value="ZN2_CY6_FUNGAL_2"/>
    <property type="match status" value="1"/>
</dbReference>
<dbReference type="EMBL" id="CP151261">
    <property type="protein sequence ID" value="WZH42225.1"/>
    <property type="molecule type" value="Genomic_DNA"/>
</dbReference>
<dbReference type="SMART" id="SM00066">
    <property type="entry name" value="GAL4"/>
    <property type="match status" value="1"/>
</dbReference>
<dbReference type="InterPro" id="IPR021858">
    <property type="entry name" value="Fun_TF"/>
</dbReference>
<protein>
    <submittedName>
        <fullName evidence="4">Zn2-C6 fungal-type domain-containing protein</fullName>
    </submittedName>
</protein>
<dbReference type="InterPro" id="IPR001138">
    <property type="entry name" value="Zn2Cys6_DnaBD"/>
</dbReference>
<accession>A0ABZ2WPP5</accession>
<keyword evidence="2" id="KW-0539">Nucleus</keyword>
<dbReference type="SUPFAM" id="SSF57701">
    <property type="entry name" value="Zn2/Cys6 DNA-binding domain"/>
    <property type="match status" value="1"/>
</dbReference>